<name>A0A0L0BTD8_LUCCU</name>
<accession>A0A0L0BTD8</accession>
<evidence type="ECO:0000313" key="2">
    <source>
        <dbReference type="EMBL" id="KNC23286.1"/>
    </source>
</evidence>
<gene>
    <name evidence="2" type="ORF">FF38_10726</name>
</gene>
<organism evidence="2 3">
    <name type="scientific">Lucilia cuprina</name>
    <name type="common">Green bottle fly</name>
    <name type="synonym">Australian sheep blowfly</name>
    <dbReference type="NCBI Taxonomy" id="7375"/>
    <lineage>
        <taxon>Eukaryota</taxon>
        <taxon>Metazoa</taxon>
        <taxon>Ecdysozoa</taxon>
        <taxon>Arthropoda</taxon>
        <taxon>Hexapoda</taxon>
        <taxon>Insecta</taxon>
        <taxon>Pterygota</taxon>
        <taxon>Neoptera</taxon>
        <taxon>Endopterygota</taxon>
        <taxon>Diptera</taxon>
        <taxon>Brachycera</taxon>
        <taxon>Muscomorpha</taxon>
        <taxon>Oestroidea</taxon>
        <taxon>Calliphoridae</taxon>
        <taxon>Luciliinae</taxon>
        <taxon>Lucilia</taxon>
    </lineage>
</organism>
<dbReference type="EMBL" id="JRES01001371">
    <property type="protein sequence ID" value="KNC23286.1"/>
    <property type="molecule type" value="Genomic_DNA"/>
</dbReference>
<evidence type="ECO:0000256" key="1">
    <source>
        <dbReference type="SAM" id="SignalP"/>
    </source>
</evidence>
<feature type="signal peptide" evidence="1">
    <location>
        <begin position="1"/>
        <end position="19"/>
    </location>
</feature>
<feature type="chain" id="PRO_5005535204" evidence="1">
    <location>
        <begin position="20"/>
        <end position="266"/>
    </location>
</feature>
<evidence type="ECO:0000313" key="3">
    <source>
        <dbReference type="Proteomes" id="UP000037069"/>
    </source>
</evidence>
<protein>
    <submittedName>
        <fullName evidence="2">Uncharacterized protein</fullName>
    </submittedName>
</protein>
<comment type="caution">
    <text evidence="2">The sequence shown here is derived from an EMBL/GenBank/DDBJ whole genome shotgun (WGS) entry which is preliminary data.</text>
</comment>
<keyword evidence="3" id="KW-1185">Reference proteome</keyword>
<sequence length="266" mass="29274">MNSLKVLGLICLIMTMVMSNPVSVENNYILADLLRKAQLAPSSKESIVVKRRIFEDTTDGELKQIALRSLVGDIEKNMFASALSLNKVLADKDVNIPEIKVKNNSDIIKQAKEETNSEITTTTSTMTTTTESSIIFSTEKNEQSRGAPTHIVIDRIALQPNTGGIALIPIFELKHTRKNENDSKDHEITKITISKTEITSLATALPESSTNSLAINSTTPIFTSTTNKLEPAITPRDIEQLKEAEDELKEKVAEIEAEPIILSARV</sequence>
<reference evidence="2 3" key="1">
    <citation type="journal article" date="2015" name="Nat. Commun.">
        <title>Lucilia cuprina genome unlocks parasitic fly biology to underpin future interventions.</title>
        <authorList>
            <person name="Anstead C.A."/>
            <person name="Korhonen P.K."/>
            <person name="Young N.D."/>
            <person name="Hall R.S."/>
            <person name="Jex A.R."/>
            <person name="Murali S.C."/>
            <person name="Hughes D.S."/>
            <person name="Lee S.F."/>
            <person name="Perry T."/>
            <person name="Stroehlein A.J."/>
            <person name="Ansell B.R."/>
            <person name="Breugelmans B."/>
            <person name="Hofmann A."/>
            <person name="Qu J."/>
            <person name="Dugan S."/>
            <person name="Lee S.L."/>
            <person name="Chao H."/>
            <person name="Dinh H."/>
            <person name="Han Y."/>
            <person name="Doddapaneni H.V."/>
            <person name="Worley K.C."/>
            <person name="Muzny D.M."/>
            <person name="Ioannidis P."/>
            <person name="Waterhouse R.M."/>
            <person name="Zdobnov E.M."/>
            <person name="James P.J."/>
            <person name="Bagnall N.H."/>
            <person name="Kotze A.C."/>
            <person name="Gibbs R.A."/>
            <person name="Richards S."/>
            <person name="Batterham P."/>
            <person name="Gasser R.B."/>
        </authorList>
    </citation>
    <scope>NUCLEOTIDE SEQUENCE [LARGE SCALE GENOMIC DNA]</scope>
    <source>
        <strain evidence="2 3">LS</strain>
        <tissue evidence="2">Full body</tissue>
    </source>
</reference>
<dbReference type="OrthoDB" id="8063538at2759"/>
<keyword evidence="1" id="KW-0732">Signal</keyword>
<dbReference type="Proteomes" id="UP000037069">
    <property type="component" value="Unassembled WGS sequence"/>
</dbReference>
<proteinExistence type="predicted"/>
<dbReference type="AlphaFoldDB" id="A0A0L0BTD8"/>